<sequence>MNDDPYYRELPDGTIKQVNPFTGTKVWTVPGRGARPLGRPAEQLQNLTERDRHAACTFCPDNHLLTPPEKTRLVKREGGLVRGHDLIRHVPADQLDATVPEFRRVPNLFEILSWQYWQLNWGMDLPRASRDWQEEYLIQSGRGGPREVGSQRQVQSGGVGAAC</sequence>
<accession>A0AAD1KRJ8</accession>
<proteinExistence type="predicted"/>
<dbReference type="GeneID" id="92882114"/>
<dbReference type="InterPro" id="IPR036265">
    <property type="entry name" value="HIT-like_sf"/>
</dbReference>
<evidence type="ECO:0000313" key="3">
    <source>
        <dbReference type="EMBL" id="BCY26374.1"/>
    </source>
</evidence>
<evidence type="ECO:0000259" key="2">
    <source>
        <dbReference type="Pfam" id="PF16268"/>
    </source>
</evidence>
<evidence type="ECO:0000313" key="4">
    <source>
        <dbReference type="Proteomes" id="UP000825072"/>
    </source>
</evidence>
<dbReference type="Proteomes" id="UP000825072">
    <property type="component" value="Chromosome 1"/>
</dbReference>
<dbReference type="AlphaFoldDB" id="A0AAD1KRJ8"/>
<organism evidence="3 4">
    <name type="scientific">Cutibacterium modestum</name>
    <dbReference type="NCBI Taxonomy" id="2559073"/>
    <lineage>
        <taxon>Bacteria</taxon>
        <taxon>Bacillati</taxon>
        <taxon>Actinomycetota</taxon>
        <taxon>Actinomycetes</taxon>
        <taxon>Propionibacteriales</taxon>
        <taxon>Propionibacteriaceae</taxon>
        <taxon>Cutibacterium</taxon>
    </lineage>
</organism>
<reference evidence="3" key="1">
    <citation type="submission" date="2021-06" db="EMBL/GenBank/DDBJ databases">
        <title>Genome sequence of Cutibacterium modestum strain KB17-24694.</title>
        <authorList>
            <person name="Dekio I."/>
            <person name="Asahina A."/>
            <person name="Nishida M."/>
        </authorList>
    </citation>
    <scope>NUCLEOTIDE SEQUENCE</scope>
    <source>
        <strain evidence="3">KB17-24694</strain>
    </source>
</reference>
<dbReference type="RefSeq" id="WP_002528249.1">
    <property type="nucleotide sequence ID" value="NZ_AP024747.1"/>
</dbReference>
<feature type="region of interest" description="Disordered" evidence="1">
    <location>
        <begin position="141"/>
        <end position="163"/>
    </location>
</feature>
<gene>
    <name evidence="3" type="ORF">KB1_23640</name>
</gene>
<protein>
    <recommendedName>
        <fullName evidence="2">DUF4921 domain-containing protein</fullName>
    </recommendedName>
</protein>
<dbReference type="InterPro" id="IPR032576">
    <property type="entry name" value="DUF4921"/>
</dbReference>
<evidence type="ECO:0000256" key="1">
    <source>
        <dbReference type="SAM" id="MobiDB-lite"/>
    </source>
</evidence>
<feature type="domain" description="DUF4921" evidence="2">
    <location>
        <begin position="10"/>
        <end position="139"/>
    </location>
</feature>
<dbReference type="SUPFAM" id="SSF54197">
    <property type="entry name" value="HIT-like"/>
    <property type="match status" value="1"/>
</dbReference>
<name>A0AAD1KRJ8_9ACTN</name>
<dbReference type="EMBL" id="AP024747">
    <property type="protein sequence ID" value="BCY26374.1"/>
    <property type="molecule type" value="Genomic_DNA"/>
</dbReference>
<dbReference type="Pfam" id="PF16268">
    <property type="entry name" value="DUF4921"/>
    <property type="match status" value="1"/>
</dbReference>